<keyword evidence="8 13" id="KW-0679">Respiratory chain</keyword>
<dbReference type="STRING" id="7070.D1ZZE8"/>
<dbReference type="HOGENOM" id="CLU_050591_1_0_1"/>
<evidence type="ECO:0000256" key="6">
    <source>
        <dbReference type="ARBA" id="ARBA00022448"/>
    </source>
</evidence>
<dbReference type="GO" id="GO:0045271">
    <property type="term" value="C:respiratory chain complex I"/>
    <property type="evidence" value="ECO:0000318"/>
    <property type="project" value="GO_Central"/>
</dbReference>
<organism evidence="15 16">
    <name type="scientific">Tribolium castaneum</name>
    <name type="common">Red flour beetle</name>
    <dbReference type="NCBI Taxonomy" id="7070"/>
    <lineage>
        <taxon>Eukaryota</taxon>
        <taxon>Metazoa</taxon>
        <taxon>Ecdysozoa</taxon>
        <taxon>Arthropoda</taxon>
        <taxon>Hexapoda</taxon>
        <taxon>Insecta</taxon>
        <taxon>Pterygota</taxon>
        <taxon>Neoptera</taxon>
        <taxon>Endopterygota</taxon>
        <taxon>Coleoptera</taxon>
        <taxon>Polyphaga</taxon>
        <taxon>Cucujiformia</taxon>
        <taxon>Tenebrionidae</taxon>
        <taxon>Tenebrionidae incertae sedis</taxon>
        <taxon>Tribolium</taxon>
    </lineage>
</organism>
<evidence type="ECO:0000313" key="15">
    <source>
        <dbReference type="EMBL" id="EFA02878.1"/>
    </source>
</evidence>
<evidence type="ECO:0000256" key="1">
    <source>
        <dbReference type="ARBA" id="ARBA00001974"/>
    </source>
</evidence>
<comment type="similarity">
    <text evidence="4 13">Belongs to the complex I NDUFA10 subunit family.</text>
</comment>
<name>D1ZZE8_TRICA</name>
<comment type="function">
    <text evidence="2 13">Accessory subunit of the mitochondrial membrane respiratory chain NADH dehydrogenase (Complex I), that is believed not to be involved in catalysis. Complex I functions in the transfer of electrons from NADH to the respiratory chain. The immediate electron acceptor for the enzyme is believed to be ubiquinone.</text>
</comment>
<feature type="domain" description="Deoxynucleoside kinase" evidence="14">
    <location>
        <begin position="75"/>
        <end position="301"/>
    </location>
</feature>
<dbReference type="SUPFAM" id="SSF52540">
    <property type="entry name" value="P-loop containing nucleoside triphosphate hydrolases"/>
    <property type="match status" value="1"/>
</dbReference>
<keyword evidence="16" id="KW-1185">Reference proteome</keyword>
<evidence type="ECO:0000256" key="5">
    <source>
        <dbReference type="ARBA" id="ARBA00017279"/>
    </source>
</evidence>
<accession>D1ZZE8</accession>
<dbReference type="AlphaFoldDB" id="D1ZZE8"/>
<sequence length="403" mass="47027">MANLVRIGVRLANKSLFAKTEVTSVRFISGKLLRGQDDRPPKPAPWNYKEKSYTILNYWTDRTTSRLDENSKIVVVEGPVAAGKSKFAKELAEELDMLYMPEANLDMVYINDYGYDLRQLDEQLPESCRSFDVKDFLRTPKHRNTATFQLMQYNTKYSQYIDALAHVLSTGQGVVLDRCCYSDFVFVEAMFSQGYLSKAAYKGYYEVRQNTINELLRPHLLIYLDVPVNKVQENIKKRALPFEKNTQVLTPQYLSVMEKNYKQKYLKELSKHAELLIYDWSEGGEVEIVVEDIERIDFDNYDIHDPKCKDWRRHTEEDWGALRNKYADHKNDLMNYFNVPLHHVPEMVIDAEDAKVYHDIMNNAPGEVYQRGFNTDMGDTGVLFKISLPHRDTLPLRERNLAK</sequence>
<dbReference type="GO" id="GO:0005737">
    <property type="term" value="C:cytoplasm"/>
    <property type="evidence" value="ECO:0000318"/>
    <property type="project" value="GO_Central"/>
</dbReference>
<evidence type="ECO:0000256" key="4">
    <source>
        <dbReference type="ARBA" id="ARBA00008606"/>
    </source>
</evidence>
<dbReference type="FunFam" id="3.40.50.300:FF:001768">
    <property type="entry name" value="NADH dehydrogenase [ubiquinone] 1 alpha subcomplex subunit 10, mitochondrial"/>
    <property type="match status" value="1"/>
</dbReference>
<evidence type="ECO:0000256" key="2">
    <source>
        <dbReference type="ARBA" id="ARBA00003195"/>
    </source>
</evidence>
<dbReference type="Gene3D" id="3.40.50.300">
    <property type="entry name" value="P-loop containing nucleotide triphosphate hydrolases"/>
    <property type="match status" value="1"/>
</dbReference>
<reference evidence="15 16" key="1">
    <citation type="journal article" date="2008" name="Nature">
        <title>The genome of the model beetle and pest Tribolium castaneum.</title>
        <authorList>
            <consortium name="Tribolium Genome Sequencing Consortium"/>
            <person name="Richards S."/>
            <person name="Gibbs R.A."/>
            <person name="Weinstock G.M."/>
            <person name="Brown S.J."/>
            <person name="Denell R."/>
            <person name="Beeman R.W."/>
            <person name="Gibbs R."/>
            <person name="Beeman R.W."/>
            <person name="Brown S.J."/>
            <person name="Bucher G."/>
            <person name="Friedrich M."/>
            <person name="Grimmelikhuijzen C.J."/>
            <person name="Klingler M."/>
            <person name="Lorenzen M."/>
            <person name="Richards S."/>
            <person name="Roth S."/>
            <person name="Schroder R."/>
            <person name="Tautz D."/>
            <person name="Zdobnov E.M."/>
            <person name="Muzny D."/>
            <person name="Gibbs R.A."/>
            <person name="Weinstock G.M."/>
            <person name="Attaway T."/>
            <person name="Bell S."/>
            <person name="Buhay C.J."/>
            <person name="Chandrabose M.N."/>
            <person name="Chavez D."/>
            <person name="Clerk-Blankenburg K.P."/>
            <person name="Cree A."/>
            <person name="Dao M."/>
            <person name="Davis C."/>
            <person name="Chacko J."/>
            <person name="Dinh H."/>
            <person name="Dugan-Rocha S."/>
            <person name="Fowler G."/>
            <person name="Garner T.T."/>
            <person name="Garnes J."/>
            <person name="Gnirke A."/>
            <person name="Hawes A."/>
            <person name="Hernandez J."/>
            <person name="Hines S."/>
            <person name="Holder M."/>
            <person name="Hume J."/>
            <person name="Jhangiani S.N."/>
            <person name="Joshi V."/>
            <person name="Khan Z.M."/>
            <person name="Jackson L."/>
            <person name="Kovar C."/>
            <person name="Kowis A."/>
            <person name="Lee S."/>
            <person name="Lewis L.R."/>
            <person name="Margolis J."/>
            <person name="Morgan M."/>
            <person name="Nazareth L.V."/>
            <person name="Nguyen N."/>
            <person name="Okwuonu G."/>
            <person name="Parker D."/>
            <person name="Richards S."/>
            <person name="Ruiz S.J."/>
            <person name="Santibanez J."/>
            <person name="Savard J."/>
            <person name="Scherer S.E."/>
            <person name="Schneider B."/>
            <person name="Sodergren E."/>
            <person name="Tautz D."/>
            <person name="Vattahil S."/>
            <person name="Villasana D."/>
            <person name="White C.S."/>
            <person name="Wright R."/>
            <person name="Park Y."/>
            <person name="Beeman R.W."/>
            <person name="Lord J."/>
            <person name="Oppert B."/>
            <person name="Lorenzen M."/>
            <person name="Brown S."/>
            <person name="Wang L."/>
            <person name="Savard J."/>
            <person name="Tautz D."/>
            <person name="Richards S."/>
            <person name="Weinstock G."/>
            <person name="Gibbs R.A."/>
            <person name="Liu Y."/>
            <person name="Worley K."/>
            <person name="Weinstock G."/>
            <person name="Elsik C.G."/>
            <person name="Reese J.T."/>
            <person name="Elhaik E."/>
            <person name="Landan G."/>
            <person name="Graur D."/>
            <person name="Arensburger P."/>
            <person name="Atkinson P."/>
            <person name="Beeman R.W."/>
            <person name="Beidler J."/>
            <person name="Brown S.J."/>
            <person name="Demuth J.P."/>
            <person name="Drury D.W."/>
            <person name="Du Y.Z."/>
            <person name="Fujiwara H."/>
            <person name="Lorenzen M."/>
            <person name="Maselli V."/>
            <person name="Osanai M."/>
            <person name="Park Y."/>
            <person name="Robertson H.M."/>
            <person name="Tu Z."/>
            <person name="Wang J.J."/>
            <person name="Wang S."/>
            <person name="Richards S."/>
            <person name="Song H."/>
            <person name="Zhang L."/>
            <person name="Sodergren E."/>
            <person name="Werner D."/>
            <person name="Stanke M."/>
            <person name="Morgenstern B."/>
            <person name="Solovyev V."/>
            <person name="Kosarev P."/>
            <person name="Brown G."/>
            <person name="Chen H.C."/>
            <person name="Ermolaeva O."/>
            <person name="Hlavina W."/>
            <person name="Kapustin Y."/>
            <person name="Kiryutin B."/>
            <person name="Kitts P."/>
            <person name="Maglott D."/>
            <person name="Pruitt K."/>
            <person name="Sapojnikov V."/>
            <person name="Souvorov A."/>
            <person name="Mackey A.J."/>
            <person name="Waterhouse R.M."/>
            <person name="Wyder S."/>
            <person name="Zdobnov E.M."/>
            <person name="Zdobnov E.M."/>
            <person name="Wyder S."/>
            <person name="Kriventseva E.V."/>
            <person name="Kadowaki T."/>
            <person name="Bork P."/>
            <person name="Aranda M."/>
            <person name="Bao R."/>
            <person name="Beermann A."/>
            <person name="Berns N."/>
            <person name="Bolognesi R."/>
            <person name="Bonneton F."/>
            <person name="Bopp D."/>
            <person name="Brown S.J."/>
            <person name="Bucher G."/>
            <person name="Butts T."/>
            <person name="Chaumot A."/>
            <person name="Denell R.E."/>
            <person name="Ferrier D.E."/>
            <person name="Friedrich M."/>
            <person name="Gordon C.M."/>
            <person name="Jindra M."/>
            <person name="Klingler M."/>
            <person name="Lan Q."/>
            <person name="Lattorff H.M."/>
            <person name="Laudet V."/>
            <person name="von Levetsow C."/>
            <person name="Liu Z."/>
            <person name="Lutz R."/>
            <person name="Lynch J.A."/>
            <person name="da Fonseca R.N."/>
            <person name="Posnien N."/>
            <person name="Reuter R."/>
            <person name="Roth S."/>
            <person name="Savard J."/>
            <person name="Schinko J.B."/>
            <person name="Schmitt C."/>
            <person name="Schoppmeier M."/>
            <person name="Schroder R."/>
            <person name="Shippy T.D."/>
            <person name="Simonnet F."/>
            <person name="Marques-Souza H."/>
            <person name="Tautz D."/>
            <person name="Tomoyasu Y."/>
            <person name="Trauner J."/>
            <person name="Van der Zee M."/>
            <person name="Vervoort M."/>
            <person name="Wittkopp N."/>
            <person name="Wimmer E.A."/>
            <person name="Yang X."/>
            <person name="Jones A.K."/>
            <person name="Sattelle D.B."/>
            <person name="Ebert P.R."/>
            <person name="Nelson D."/>
            <person name="Scott J.G."/>
            <person name="Beeman R.W."/>
            <person name="Muthukrishnan S."/>
            <person name="Kramer K.J."/>
            <person name="Arakane Y."/>
            <person name="Beeman R.W."/>
            <person name="Zhu Q."/>
            <person name="Hogenkamp D."/>
            <person name="Dixit R."/>
            <person name="Oppert B."/>
            <person name="Jiang H."/>
            <person name="Zou Z."/>
            <person name="Marshall J."/>
            <person name="Elpidina E."/>
            <person name="Vinokurov K."/>
            <person name="Oppert C."/>
            <person name="Zou Z."/>
            <person name="Evans J."/>
            <person name="Lu Z."/>
            <person name="Zhao P."/>
            <person name="Sumathipala N."/>
            <person name="Altincicek B."/>
            <person name="Vilcinskas A."/>
            <person name="Williams M."/>
            <person name="Hultmark D."/>
            <person name="Hetru C."/>
            <person name="Jiang H."/>
            <person name="Grimmelikhuijzen C.J."/>
            <person name="Hauser F."/>
            <person name="Cazzamali G."/>
            <person name="Williamson M."/>
            <person name="Park Y."/>
            <person name="Li B."/>
            <person name="Tanaka Y."/>
            <person name="Predel R."/>
            <person name="Neupert S."/>
            <person name="Schachtner J."/>
            <person name="Verleyen P."/>
            <person name="Raible F."/>
            <person name="Bork P."/>
            <person name="Friedrich M."/>
            <person name="Walden K.K."/>
            <person name="Robertson H.M."/>
            <person name="Angeli S."/>
            <person name="Foret S."/>
            <person name="Bucher G."/>
            <person name="Schuetz S."/>
            <person name="Maleszka R."/>
            <person name="Wimmer E.A."/>
            <person name="Beeman R.W."/>
            <person name="Lorenzen M."/>
            <person name="Tomoyasu Y."/>
            <person name="Miller S.C."/>
            <person name="Grossmann D."/>
            <person name="Bucher G."/>
        </authorList>
    </citation>
    <scope>NUCLEOTIDE SEQUENCE [LARGE SCALE GENOMIC DNA]</scope>
    <source>
        <strain evidence="15 16">Georgia GA2</strain>
    </source>
</reference>
<dbReference type="EMBL" id="KQ971338">
    <property type="protein sequence ID" value="EFA02878.1"/>
    <property type="molecule type" value="Genomic_DNA"/>
</dbReference>
<evidence type="ECO:0000256" key="9">
    <source>
        <dbReference type="ARBA" id="ARBA00022827"/>
    </source>
</evidence>
<dbReference type="GO" id="GO:0005759">
    <property type="term" value="C:mitochondrial matrix"/>
    <property type="evidence" value="ECO:0007669"/>
    <property type="project" value="UniProtKB-SubCell"/>
</dbReference>
<comment type="subcellular location">
    <subcellularLocation>
        <location evidence="3 13">Mitochondrion matrix</location>
    </subcellularLocation>
</comment>
<evidence type="ECO:0000256" key="13">
    <source>
        <dbReference type="PIRNR" id="PIRNR000543"/>
    </source>
</evidence>
<gene>
    <name evidence="15" type="primary">AUGUSTUS-3.0.2_08030</name>
    <name evidence="15" type="ORF">TcasGA2_TC008030</name>
</gene>
<keyword evidence="6 13" id="KW-0813">Transport</keyword>
<evidence type="ECO:0000256" key="10">
    <source>
        <dbReference type="ARBA" id="ARBA00022946"/>
    </source>
</evidence>
<dbReference type="InterPro" id="IPR050566">
    <property type="entry name" value="Deoxyribonucleoside_kinase"/>
</dbReference>
<dbReference type="InterPro" id="IPR027417">
    <property type="entry name" value="P-loop_NTPase"/>
</dbReference>
<evidence type="ECO:0000256" key="11">
    <source>
        <dbReference type="ARBA" id="ARBA00022982"/>
    </source>
</evidence>
<proteinExistence type="inferred from homology"/>
<dbReference type="OrthoDB" id="17400at2759"/>
<dbReference type="FunCoup" id="D1ZZE8">
    <property type="interactions" value="865"/>
</dbReference>
<keyword evidence="7 13" id="KW-0285">Flavoprotein</keyword>
<evidence type="ECO:0000256" key="3">
    <source>
        <dbReference type="ARBA" id="ARBA00004305"/>
    </source>
</evidence>
<keyword evidence="12 13" id="KW-0496">Mitochondrion</keyword>
<dbReference type="GO" id="GO:0006120">
    <property type="term" value="P:mitochondrial electron transport, NADH to ubiquinone"/>
    <property type="evidence" value="ECO:0000318"/>
    <property type="project" value="GO_Central"/>
</dbReference>
<evidence type="ECO:0000256" key="12">
    <source>
        <dbReference type="ARBA" id="ARBA00023128"/>
    </source>
</evidence>
<dbReference type="PIRSF" id="PIRSF000543">
    <property type="entry name" value="NADH_UQ_42KD"/>
    <property type="match status" value="1"/>
</dbReference>
<dbReference type="InParanoid" id="D1ZZE8"/>
<dbReference type="InterPro" id="IPR015828">
    <property type="entry name" value="NDUFA10"/>
</dbReference>
<evidence type="ECO:0000256" key="7">
    <source>
        <dbReference type="ARBA" id="ARBA00022630"/>
    </source>
</evidence>
<dbReference type="eggNOG" id="KOG3877">
    <property type="taxonomic scope" value="Eukaryota"/>
</dbReference>
<keyword evidence="11 13" id="KW-0249">Electron transport</keyword>
<evidence type="ECO:0000256" key="8">
    <source>
        <dbReference type="ARBA" id="ARBA00022660"/>
    </source>
</evidence>
<reference evidence="15 16" key="2">
    <citation type="journal article" date="2010" name="Nucleic Acids Res.">
        <title>BeetleBase in 2010: revisions to provide comprehensive genomic information for Tribolium castaneum.</title>
        <authorList>
            <person name="Kim H.S."/>
            <person name="Murphy T."/>
            <person name="Xia J."/>
            <person name="Caragea D."/>
            <person name="Park Y."/>
            <person name="Beeman R.W."/>
            <person name="Lorenzen M.D."/>
            <person name="Butcher S."/>
            <person name="Manak J.R."/>
            <person name="Brown S.J."/>
        </authorList>
    </citation>
    <scope>GENOME REANNOTATION</scope>
    <source>
        <strain evidence="15 16">Georgia GA2</strain>
    </source>
</reference>
<evidence type="ECO:0000313" key="16">
    <source>
        <dbReference type="Proteomes" id="UP000007266"/>
    </source>
</evidence>
<dbReference type="OMA" id="DPHNKKM"/>
<keyword evidence="10" id="KW-0809">Transit peptide</keyword>
<comment type="cofactor">
    <cofactor evidence="1 13">
        <name>FAD</name>
        <dbReference type="ChEBI" id="CHEBI:57692"/>
    </cofactor>
</comment>
<dbReference type="PANTHER" id="PTHR10513:SF15">
    <property type="entry name" value="NADH DEHYDROGENASE [UBIQUINONE] 1 ALPHA SUBCOMPLEX SUBUNIT 10, MITOCHONDRIAL"/>
    <property type="match status" value="1"/>
</dbReference>
<dbReference type="PhylomeDB" id="D1ZZE8"/>
<dbReference type="Proteomes" id="UP000007266">
    <property type="component" value="Linkage group 4"/>
</dbReference>
<evidence type="ECO:0000259" key="14">
    <source>
        <dbReference type="Pfam" id="PF01712"/>
    </source>
</evidence>
<dbReference type="Pfam" id="PF01712">
    <property type="entry name" value="dNK"/>
    <property type="match status" value="1"/>
</dbReference>
<dbReference type="KEGG" id="tca:660535"/>
<protein>
    <recommendedName>
        <fullName evidence="5 13">NADH dehydrogenase [ubiquinone] 1 alpha subcomplex subunit 10, mitochondrial</fullName>
    </recommendedName>
</protein>
<dbReference type="InterPro" id="IPR031314">
    <property type="entry name" value="DNK_dom"/>
</dbReference>
<dbReference type="PANTHER" id="PTHR10513">
    <property type="entry name" value="DEOXYNUCLEOSIDE KINASE"/>
    <property type="match status" value="1"/>
</dbReference>
<keyword evidence="9 13" id="KW-0274">FAD</keyword>